<dbReference type="GO" id="GO:0006820">
    <property type="term" value="P:monoatomic anion transport"/>
    <property type="evidence" value="ECO:0007669"/>
    <property type="project" value="TreeGrafter"/>
</dbReference>
<reference evidence="6" key="1">
    <citation type="journal article" date="2021" name="Sci. Rep.">
        <title>Diploid genomic architecture of Nitzschia inconspicua, an elite biomass production diatom.</title>
        <authorList>
            <person name="Oliver A."/>
            <person name="Podell S."/>
            <person name="Pinowska A."/>
            <person name="Traller J.C."/>
            <person name="Smith S.R."/>
            <person name="McClure R."/>
            <person name="Beliaev A."/>
            <person name="Bohutskyi P."/>
            <person name="Hill E.A."/>
            <person name="Rabines A."/>
            <person name="Zheng H."/>
            <person name="Allen L.Z."/>
            <person name="Kuo A."/>
            <person name="Grigoriev I.V."/>
            <person name="Allen A.E."/>
            <person name="Hazlebeck D."/>
            <person name="Allen E.E."/>
        </authorList>
    </citation>
    <scope>NUCLEOTIDE SEQUENCE</scope>
    <source>
        <strain evidence="6">Hildebrandi</strain>
    </source>
</reference>
<feature type="compositionally biased region" description="Polar residues" evidence="3">
    <location>
        <begin position="185"/>
        <end position="197"/>
    </location>
</feature>
<dbReference type="PANTHER" id="PTHR31618">
    <property type="entry name" value="MECHANOSENSITIVE ION CHANNEL PROTEIN 5"/>
    <property type="match status" value="1"/>
</dbReference>
<dbReference type="GO" id="GO:0005886">
    <property type="term" value="C:plasma membrane"/>
    <property type="evidence" value="ECO:0007669"/>
    <property type="project" value="TreeGrafter"/>
</dbReference>
<proteinExistence type="inferred from homology"/>
<dbReference type="InterPro" id="IPR016688">
    <property type="entry name" value="MscS-like_plants/fungi"/>
</dbReference>
<dbReference type="GO" id="GO:0008381">
    <property type="term" value="F:mechanosensitive monoatomic ion channel activity"/>
    <property type="evidence" value="ECO:0007669"/>
    <property type="project" value="TreeGrafter"/>
</dbReference>
<feature type="compositionally biased region" description="Polar residues" evidence="3">
    <location>
        <begin position="210"/>
        <end position="225"/>
    </location>
</feature>
<dbReference type="InterPro" id="IPR006685">
    <property type="entry name" value="MscS_channel_2nd"/>
</dbReference>
<dbReference type="Proteomes" id="UP000693970">
    <property type="component" value="Unassembled WGS sequence"/>
</dbReference>
<dbReference type="AlphaFoldDB" id="A0A9K3LQ29"/>
<feature type="compositionally biased region" description="Polar residues" evidence="3">
    <location>
        <begin position="59"/>
        <end position="81"/>
    </location>
</feature>
<evidence type="ECO:0000256" key="2">
    <source>
        <dbReference type="ARBA" id="ARBA00008017"/>
    </source>
</evidence>
<name>A0A9K3LQ29_9STRA</name>
<dbReference type="Pfam" id="PF00924">
    <property type="entry name" value="MS_channel_2nd"/>
    <property type="match status" value="1"/>
</dbReference>
<accession>A0A9K3LQ29</accession>
<comment type="subcellular location">
    <subcellularLocation>
        <location evidence="1">Membrane</location>
        <topology evidence="1">Multi-pass membrane protein</topology>
    </subcellularLocation>
</comment>
<feature type="region of interest" description="Disordered" evidence="3">
    <location>
        <begin position="269"/>
        <end position="306"/>
    </location>
</feature>
<feature type="compositionally biased region" description="Low complexity" evidence="3">
    <location>
        <begin position="234"/>
        <end position="243"/>
    </location>
</feature>
<feature type="transmembrane region" description="Helical" evidence="4">
    <location>
        <begin position="945"/>
        <end position="964"/>
    </location>
</feature>
<keyword evidence="4" id="KW-1133">Transmembrane helix</keyword>
<evidence type="ECO:0000256" key="1">
    <source>
        <dbReference type="ARBA" id="ARBA00004141"/>
    </source>
</evidence>
<feature type="region of interest" description="Disordered" evidence="3">
    <location>
        <begin position="1"/>
        <end position="255"/>
    </location>
</feature>
<keyword evidence="7" id="KW-1185">Reference proteome</keyword>
<evidence type="ECO:0000256" key="4">
    <source>
        <dbReference type="SAM" id="Phobius"/>
    </source>
</evidence>
<dbReference type="EMBL" id="JAGRRH010000007">
    <property type="protein sequence ID" value="KAG7366030.1"/>
    <property type="molecule type" value="Genomic_DNA"/>
</dbReference>
<dbReference type="OrthoDB" id="544685at2759"/>
<feature type="region of interest" description="Disordered" evidence="3">
    <location>
        <begin position="446"/>
        <end position="479"/>
    </location>
</feature>
<comment type="caution">
    <text evidence="6">The sequence shown here is derived from an EMBL/GenBank/DDBJ whole genome shotgun (WGS) entry which is preliminary data.</text>
</comment>
<dbReference type="PANTHER" id="PTHR31618:SF1">
    <property type="entry name" value="EF-HAND DOMAIN-CONTAINING PROTEIN"/>
    <property type="match status" value="1"/>
</dbReference>
<feature type="transmembrane region" description="Helical" evidence="4">
    <location>
        <begin position="970"/>
        <end position="988"/>
    </location>
</feature>
<feature type="compositionally biased region" description="Polar residues" evidence="3">
    <location>
        <begin position="94"/>
        <end position="105"/>
    </location>
</feature>
<feature type="compositionally biased region" description="Basic and acidic residues" evidence="3">
    <location>
        <begin position="12"/>
        <end position="23"/>
    </location>
</feature>
<feature type="compositionally biased region" description="Polar residues" evidence="3">
    <location>
        <begin position="118"/>
        <end position="139"/>
    </location>
</feature>
<evidence type="ECO:0000313" key="6">
    <source>
        <dbReference type="EMBL" id="KAG7366030.1"/>
    </source>
</evidence>
<keyword evidence="4" id="KW-0472">Membrane</keyword>
<keyword evidence="4" id="KW-0812">Transmembrane</keyword>
<protein>
    <submittedName>
        <fullName evidence="6">Mechanosensitive ion channel</fullName>
    </submittedName>
</protein>
<evidence type="ECO:0000313" key="7">
    <source>
        <dbReference type="Proteomes" id="UP000693970"/>
    </source>
</evidence>
<reference evidence="6" key="2">
    <citation type="submission" date="2021-04" db="EMBL/GenBank/DDBJ databases">
        <authorList>
            <person name="Podell S."/>
        </authorList>
    </citation>
    <scope>NUCLEOTIDE SEQUENCE</scope>
    <source>
        <strain evidence="6">Hildebrandi</strain>
    </source>
</reference>
<organism evidence="6 7">
    <name type="scientific">Nitzschia inconspicua</name>
    <dbReference type="NCBI Taxonomy" id="303405"/>
    <lineage>
        <taxon>Eukaryota</taxon>
        <taxon>Sar</taxon>
        <taxon>Stramenopiles</taxon>
        <taxon>Ochrophyta</taxon>
        <taxon>Bacillariophyta</taxon>
        <taxon>Bacillariophyceae</taxon>
        <taxon>Bacillariophycidae</taxon>
        <taxon>Bacillariales</taxon>
        <taxon>Bacillariaceae</taxon>
        <taxon>Nitzschia</taxon>
    </lineage>
</organism>
<feature type="compositionally biased region" description="Basic and acidic residues" evidence="3">
    <location>
        <begin position="446"/>
        <end position="456"/>
    </location>
</feature>
<evidence type="ECO:0000259" key="5">
    <source>
        <dbReference type="Pfam" id="PF00924"/>
    </source>
</evidence>
<comment type="similarity">
    <text evidence="2">Belongs to the MscS (TC 1.A.23) family.</text>
</comment>
<feature type="compositionally biased region" description="Basic and acidic residues" evidence="3">
    <location>
        <begin position="279"/>
        <end position="296"/>
    </location>
</feature>
<feature type="domain" description="Mechanosensitive ion channel MscS" evidence="5">
    <location>
        <begin position="996"/>
        <end position="1066"/>
    </location>
</feature>
<sequence>MQTPVLQYSGRGDSESYDHHQNDQDDVTPNAYLSPDGETPRRILSSHSLIGEDIDDETTPASFRRTSSGFDTDLSPFTPTSQEEDCNGGFGVNKNDSITPPSSIQEPPASLSPPLFTTYRSSDSITESSLKEPTSNASPQPHRLQPRTHMYQPSGIGLSRNHKPHNSSSVDATLHESSEKLSVVSAGTTFNQNNNVGNGRIFPRPPRAPHSSSQQSSPYRNNPQQPIFDVARLADSGNSNNASGGAGHSRVPTDSTNYTFLSALTDATAEYGMPRRRTKSLDEGHDTMNRGSDRRGGQNRGGIGKDGTRAALEQSLGGGSLSVSILQPILSEEVSAPPLSIFASNLKKPTPELAQPILPASSASITEGMGIPLVPMGGSVLFPPSISAPMASSSVAKGMSHGSGRQLDEFPRATFNPTALAFDSSPSPPFLSPRTFDTFPGKELHGEEKELEERLGTRHPPSLESTSETTSVGCNGQPKQYQLSDVMKSSRELSDESNVIQSIESNQMIGPLLEMISSSLLPEVGDKRVSLFGPCEFLKLQEISDLTDELDASTKLMQEAVKKQAKTRSSIGCTLDGIKDEFWLIIFSSLAVTILLLFGTHDPECSGGFESRASSFASPNQWFSLFLQQIGIHICMGLCQSLLIEVFALQIRTSSSPMITAVSLALIQSRRWPFMMFGWGIVNSVLHYYNSVFLFGNVSPSRGATDLPQYRCLIFCSLILSSSVTMKRIIVGNLVGARLVAKFSLNLSELMEKLLLFQQLSILSTHMDQSVDPAATEARRSFQEVERTHDHVCTANNLFEILNDEQDLTFCENEKQKNVTVADIIQFHRAIRCIVNSFPLSPSLGIESTRIACLESSQVVFDRLASGSHDGTLDCKILARLSIKSNGAIDAETIRKLQKILCPNSQGKLAKIDFLRVADGVYKEWRLLLENLKCSSEVNCALETFVDGIFYAVLLIILLVALGIDISSLIVSLSGVFVGVTVLCGTICSKHLQGILLMLIDEPFDIGDRVRFADALQGEFVDQLRGPWIIEDMNPLTTTMRSTETGECTIFANGSLVRCNITNLKRSSKASISTILKFPIQVDREQLQLFRHRITEWIEARPQEWIRIQSFRLVRIEAHMQYVEYVLTVQHRERWQNFGAIEESKSDLLEFALDVQRELELFCAK</sequence>
<evidence type="ECO:0000256" key="3">
    <source>
        <dbReference type="SAM" id="MobiDB-lite"/>
    </source>
</evidence>
<gene>
    <name evidence="6" type="ORF">IV203_028700</name>
</gene>